<gene>
    <name evidence="1" type="ORF">SAMN05421825_1502</name>
</gene>
<dbReference type="AlphaFoldDB" id="A0A1G7JXP2"/>
<dbReference type="STRING" id="454006.SAMN05421825_1502"/>
<proteinExistence type="predicted"/>
<reference evidence="2" key="1">
    <citation type="submission" date="2016-10" db="EMBL/GenBank/DDBJ databases">
        <authorList>
            <person name="Varghese N."/>
            <person name="Submissions S."/>
        </authorList>
    </citation>
    <scope>NUCLEOTIDE SEQUENCE [LARGE SCALE GENOMIC DNA]</scope>
    <source>
        <strain evidence="2">DSM 19684</strain>
    </source>
</reference>
<accession>A0A1G7JXP2</accession>
<sequence length="127" mass="14933">MNQQKRDRADRSEIAIRIGEIVTLLLKGENREDILRFSAEKFQIKKRMAENYLSKAQFLIEKSVEKNINYDYAKAIRRYEELYQKSLKEGDYRLAVSINKELANLQGLHKVQIEHSGEVKFICNVPD</sequence>
<evidence type="ECO:0000313" key="2">
    <source>
        <dbReference type="Proteomes" id="UP000199203"/>
    </source>
</evidence>
<protein>
    <submittedName>
        <fullName evidence="1">Uncharacterized protein</fullName>
    </submittedName>
</protein>
<evidence type="ECO:0000313" key="1">
    <source>
        <dbReference type="EMBL" id="SDF29309.1"/>
    </source>
</evidence>
<dbReference type="RefSeq" id="WP_245707134.1">
    <property type="nucleotide sequence ID" value="NZ_FNBH01000001.1"/>
</dbReference>
<name>A0A1G7JXP2_9FLAO</name>
<dbReference type="EMBL" id="FNBH01000001">
    <property type="protein sequence ID" value="SDF29309.1"/>
    <property type="molecule type" value="Genomic_DNA"/>
</dbReference>
<keyword evidence="2" id="KW-1185">Reference proteome</keyword>
<organism evidence="1 2">
    <name type="scientific">Epilithonimonas hungarica</name>
    <dbReference type="NCBI Taxonomy" id="454006"/>
    <lineage>
        <taxon>Bacteria</taxon>
        <taxon>Pseudomonadati</taxon>
        <taxon>Bacteroidota</taxon>
        <taxon>Flavobacteriia</taxon>
        <taxon>Flavobacteriales</taxon>
        <taxon>Weeksellaceae</taxon>
        <taxon>Chryseobacterium group</taxon>
        <taxon>Epilithonimonas</taxon>
    </lineage>
</organism>
<dbReference type="Proteomes" id="UP000199203">
    <property type="component" value="Unassembled WGS sequence"/>
</dbReference>